<dbReference type="EMBL" id="PP885733">
    <property type="protein sequence ID" value="XCN28373.1"/>
    <property type="molecule type" value="Genomic_DNA"/>
</dbReference>
<accession>A0AAU8KZV3</accession>
<protein>
    <submittedName>
        <fullName evidence="1">Uncharacterized protein</fullName>
    </submittedName>
</protein>
<evidence type="ECO:0000313" key="1">
    <source>
        <dbReference type="EMBL" id="XCN28373.1"/>
    </source>
</evidence>
<proteinExistence type="predicted"/>
<sequence length="82" mass="9154">MKKLLIALLLVSTSAVAFKDEPIRPKGSSEYVGEGRFISTYMPNPMDYVITDTKTGCQYMTGSAYKNATLLGCFDEYKKVKK</sequence>
<reference evidence="1" key="1">
    <citation type="submission" date="2024-06" db="EMBL/GenBank/DDBJ databases">
        <authorList>
            <person name="Gannavaram S."/>
            <person name="Nemani S."/>
            <person name="Datta M."/>
            <person name="Picchiottino A."/>
            <person name="Mereddy A."/>
            <person name="Gannavaram N."/>
            <person name="Honeycutt C."/>
            <person name="Tran D."/>
            <person name="Choi K."/>
            <person name="Srinivasan K."/>
            <person name="Johnson A."/>
        </authorList>
    </citation>
    <scope>NUCLEOTIDE SEQUENCE</scope>
</reference>
<name>A0AAU8KZV3_9CAUD</name>
<organism evidence="1">
    <name type="scientific">Pantoea phage Survivor</name>
    <dbReference type="NCBI Taxonomy" id="3232176"/>
    <lineage>
        <taxon>Viruses</taxon>
        <taxon>Duplodnaviria</taxon>
        <taxon>Heunggongvirae</taxon>
        <taxon>Uroviricota</taxon>
        <taxon>Caudoviricetes</taxon>
    </lineage>
</organism>